<name>A0A7K1Y174_9SPHI</name>
<sequence>MVFDEKDWAKCPLARQRRKEKLDMIVTLVVAGVAALGMILSLIFNI</sequence>
<dbReference type="Proteomes" id="UP000451233">
    <property type="component" value="Unassembled WGS sequence"/>
</dbReference>
<dbReference type="EMBL" id="WVHS01000003">
    <property type="protein sequence ID" value="MXV16867.1"/>
    <property type="molecule type" value="Genomic_DNA"/>
</dbReference>
<keyword evidence="3" id="KW-1185">Reference proteome</keyword>
<comment type="caution">
    <text evidence="2">The sequence shown here is derived from an EMBL/GenBank/DDBJ whole genome shotgun (WGS) entry which is preliminary data.</text>
</comment>
<evidence type="ECO:0000313" key="3">
    <source>
        <dbReference type="Proteomes" id="UP000451233"/>
    </source>
</evidence>
<reference evidence="2 3" key="1">
    <citation type="submission" date="2019-11" db="EMBL/GenBank/DDBJ databases">
        <title>Pedobacter sp. HMF7056 Genome sequencing and assembly.</title>
        <authorList>
            <person name="Kang H."/>
            <person name="Kim H."/>
            <person name="Joh K."/>
        </authorList>
    </citation>
    <scope>NUCLEOTIDE SEQUENCE [LARGE SCALE GENOMIC DNA]</scope>
    <source>
        <strain evidence="2 3">HMF7056</strain>
    </source>
</reference>
<dbReference type="AlphaFoldDB" id="A0A7K1Y174"/>
<keyword evidence="1" id="KW-0812">Transmembrane</keyword>
<evidence type="ECO:0000256" key="1">
    <source>
        <dbReference type="SAM" id="Phobius"/>
    </source>
</evidence>
<accession>A0A7K1Y174</accession>
<proteinExistence type="predicted"/>
<gene>
    <name evidence="2" type="ORF">GS398_16320</name>
</gene>
<keyword evidence="1" id="KW-0472">Membrane</keyword>
<organism evidence="2 3">
    <name type="scientific">Hufsiella ginkgonis</name>
    <dbReference type="NCBI Taxonomy" id="2695274"/>
    <lineage>
        <taxon>Bacteria</taxon>
        <taxon>Pseudomonadati</taxon>
        <taxon>Bacteroidota</taxon>
        <taxon>Sphingobacteriia</taxon>
        <taxon>Sphingobacteriales</taxon>
        <taxon>Sphingobacteriaceae</taxon>
        <taxon>Hufsiella</taxon>
    </lineage>
</organism>
<keyword evidence="1" id="KW-1133">Transmembrane helix</keyword>
<protein>
    <submittedName>
        <fullName evidence="2">Uncharacterized protein</fullName>
    </submittedName>
</protein>
<evidence type="ECO:0000313" key="2">
    <source>
        <dbReference type="EMBL" id="MXV16867.1"/>
    </source>
</evidence>
<dbReference type="RefSeq" id="WP_160907837.1">
    <property type="nucleotide sequence ID" value="NZ_WVHS01000003.1"/>
</dbReference>
<feature type="transmembrane region" description="Helical" evidence="1">
    <location>
        <begin position="25"/>
        <end position="44"/>
    </location>
</feature>